<reference evidence="5 6" key="1">
    <citation type="submission" date="2018-10" db="EMBL/GenBank/DDBJ databases">
        <title>Fifty Aureobasidium pullulans genomes reveal a recombining polyextremotolerant generalist.</title>
        <authorList>
            <person name="Gostincar C."/>
            <person name="Turk M."/>
            <person name="Zajc J."/>
            <person name="Gunde-Cimerman N."/>
        </authorList>
    </citation>
    <scope>NUCLEOTIDE SEQUENCE [LARGE SCALE GENOMIC DNA]</scope>
    <source>
        <strain evidence="5 6">EXF-3844</strain>
    </source>
</reference>
<evidence type="ECO:0000256" key="2">
    <source>
        <dbReference type="ARBA" id="ARBA00022614"/>
    </source>
</evidence>
<name>A0A4S9UA63_AURPU</name>
<dbReference type="SMART" id="SM00368">
    <property type="entry name" value="LRR_RI"/>
    <property type="match status" value="7"/>
</dbReference>
<dbReference type="PANTHER" id="PTHR24113">
    <property type="entry name" value="RAN GTPASE-ACTIVATING PROTEIN 1"/>
    <property type="match status" value="1"/>
</dbReference>
<dbReference type="InterPro" id="IPR032675">
    <property type="entry name" value="LRR_dom_sf"/>
</dbReference>
<dbReference type="Pfam" id="PF13516">
    <property type="entry name" value="LRR_6"/>
    <property type="match status" value="1"/>
</dbReference>
<feature type="compositionally biased region" description="Acidic residues" evidence="4">
    <location>
        <begin position="413"/>
        <end position="451"/>
    </location>
</feature>
<dbReference type="InterPro" id="IPR001611">
    <property type="entry name" value="Leu-rich_rpt"/>
</dbReference>
<evidence type="ECO:0000313" key="6">
    <source>
        <dbReference type="Proteomes" id="UP000310121"/>
    </source>
</evidence>
<evidence type="ECO:0000256" key="3">
    <source>
        <dbReference type="ARBA" id="ARBA00022737"/>
    </source>
</evidence>
<gene>
    <name evidence="5" type="ORF">D6C90_07847</name>
</gene>
<organism evidence="5 6">
    <name type="scientific">Aureobasidium pullulans</name>
    <name type="common">Black yeast</name>
    <name type="synonym">Pullularia pullulans</name>
    <dbReference type="NCBI Taxonomy" id="5580"/>
    <lineage>
        <taxon>Eukaryota</taxon>
        <taxon>Fungi</taxon>
        <taxon>Dikarya</taxon>
        <taxon>Ascomycota</taxon>
        <taxon>Pezizomycotina</taxon>
        <taxon>Dothideomycetes</taxon>
        <taxon>Dothideomycetidae</taxon>
        <taxon>Dothideales</taxon>
        <taxon>Saccotheciaceae</taxon>
        <taxon>Aureobasidium</taxon>
    </lineage>
</organism>
<dbReference type="PANTHER" id="PTHR24113:SF12">
    <property type="entry name" value="RAN GTPASE-ACTIVATING PROTEIN 1"/>
    <property type="match status" value="1"/>
</dbReference>
<feature type="region of interest" description="Disordered" evidence="4">
    <location>
        <begin position="406"/>
        <end position="486"/>
    </location>
</feature>
<dbReference type="SUPFAM" id="SSF52047">
    <property type="entry name" value="RNI-like"/>
    <property type="match status" value="1"/>
</dbReference>
<dbReference type="GO" id="GO:0048471">
    <property type="term" value="C:perinuclear region of cytoplasm"/>
    <property type="evidence" value="ECO:0007669"/>
    <property type="project" value="TreeGrafter"/>
</dbReference>
<dbReference type="CDD" id="cd00116">
    <property type="entry name" value="LRR_RI"/>
    <property type="match status" value="1"/>
</dbReference>
<protein>
    <submittedName>
        <fullName evidence="5">RNI-like protein</fullName>
    </submittedName>
</protein>
<evidence type="ECO:0000313" key="5">
    <source>
        <dbReference type="EMBL" id="THZ34217.1"/>
    </source>
</evidence>
<dbReference type="Gene3D" id="3.80.10.10">
    <property type="entry name" value="Ribonuclease Inhibitor"/>
    <property type="match status" value="1"/>
</dbReference>
<dbReference type="EMBL" id="QZBN01000995">
    <property type="protein sequence ID" value="THZ34217.1"/>
    <property type="molecule type" value="Genomic_DNA"/>
</dbReference>
<comment type="caution">
    <text evidence="5">The sequence shown here is derived from an EMBL/GenBank/DDBJ whole genome shotgun (WGS) entry which is preliminary data.</text>
</comment>
<dbReference type="GO" id="GO:0005096">
    <property type="term" value="F:GTPase activator activity"/>
    <property type="evidence" value="ECO:0007669"/>
    <property type="project" value="UniProtKB-KW"/>
</dbReference>
<dbReference type="GO" id="GO:0005634">
    <property type="term" value="C:nucleus"/>
    <property type="evidence" value="ECO:0007669"/>
    <property type="project" value="TreeGrafter"/>
</dbReference>
<evidence type="ECO:0000256" key="1">
    <source>
        <dbReference type="ARBA" id="ARBA00022468"/>
    </source>
</evidence>
<dbReference type="InterPro" id="IPR027038">
    <property type="entry name" value="RanGap"/>
</dbReference>
<accession>A0A4S9UA63</accession>
<dbReference type="AlphaFoldDB" id="A0A4S9UA63"/>
<dbReference type="GO" id="GO:0006913">
    <property type="term" value="P:nucleocytoplasmic transport"/>
    <property type="evidence" value="ECO:0007669"/>
    <property type="project" value="TreeGrafter"/>
</dbReference>
<evidence type="ECO:0000256" key="4">
    <source>
        <dbReference type="SAM" id="MobiDB-lite"/>
    </source>
</evidence>
<dbReference type="GO" id="GO:0031267">
    <property type="term" value="F:small GTPase binding"/>
    <property type="evidence" value="ECO:0007669"/>
    <property type="project" value="TreeGrafter"/>
</dbReference>
<dbReference type="Proteomes" id="UP000310121">
    <property type="component" value="Unassembled WGS sequence"/>
</dbReference>
<sequence>MSNGLAFRGQLRRGESLLGTKEVLEGKQHKHRCDCLFQQFPSVAKHAAFLCSSAYRTLSFLTLPPNFYNIVMVNTFSLEGKALKLDSAADMDKHIAELKANNDVEEVILVGNTLGVDACEALAKVLETKKKLKVVNFADIFTARTYDEIPPAVTHLLTALLALPELHTVNLSDNAFGVRTVAPLQPFLSQHVPLQHLILNNNGLGPAAGTLVAEALTTLAGKKEQARKDGKTVPDLETVICGRNRLEADSMEAWGHAYSANNKVKTIRMTQNGIRKEGISTLLQNGLSKCTALEVIDLQDNTFTAMGGRALADVIANWSVIKEIGVGDCLLSARGAVMLADALKSGKNKTLQTLRLQYNEIDAKGIAALCKVAQTDALPALQRIELNGNKFSEEDANVEALKTLLDERREENAPDVDADDETWGVDELDDLEEESDDDDEDIDDDEDAEEEQVLKQADQAESENVAQEKDNSVDELADLMGKTELK</sequence>
<keyword evidence="3" id="KW-0677">Repeat</keyword>
<dbReference type="GO" id="GO:0005829">
    <property type="term" value="C:cytosol"/>
    <property type="evidence" value="ECO:0007669"/>
    <property type="project" value="TreeGrafter"/>
</dbReference>
<keyword evidence="2" id="KW-0433">Leucine-rich repeat</keyword>
<proteinExistence type="predicted"/>
<keyword evidence="1" id="KW-0343">GTPase activation</keyword>